<organism evidence="1">
    <name type="scientific">Aphanomyces astaci</name>
    <name type="common">Crayfish plague agent</name>
    <dbReference type="NCBI Taxonomy" id="112090"/>
    <lineage>
        <taxon>Eukaryota</taxon>
        <taxon>Sar</taxon>
        <taxon>Stramenopiles</taxon>
        <taxon>Oomycota</taxon>
        <taxon>Saprolegniomycetes</taxon>
        <taxon>Saprolegniales</taxon>
        <taxon>Verrucalvaceae</taxon>
        <taxon>Aphanomyces</taxon>
    </lineage>
</organism>
<dbReference type="AlphaFoldDB" id="W4FF80"/>
<sequence>MTPTTPNNSMPALWKHSNLTLERHPIRTTSGNKRGQGTWRIQRLSLLSPGTNTTIVQLENILRRESLENEAYIRDPGTPSPLNCLIDSLELTTWFHTSALDFLIIADCDLPAHKATQLWTPTPSGSLTPHLKSISTYCHDTPAAHRDETDKECTDKGISFQQWIQRIGLSSTFRYRYPNLQRHNYTRNNIAVALYDNYIIACFAHKLDLCPGIHKPIRVVNACTLTKEDISTFGAHASKLLLDGQLPRFRPPHTCRRDMDTTDRLEGAF</sequence>
<dbReference type="VEuPathDB" id="FungiDB:H257_17854"/>
<evidence type="ECO:0000313" key="1">
    <source>
        <dbReference type="EMBL" id="ETV65393.1"/>
    </source>
</evidence>
<protein>
    <submittedName>
        <fullName evidence="1">Uncharacterized protein</fullName>
    </submittedName>
</protein>
<reference evidence="1" key="1">
    <citation type="submission" date="2013-12" db="EMBL/GenBank/DDBJ databases">
        <title>The Genome Sequence of Aphanomyces astaci APO3.</title>
        <authorList>
            <consortium name="The Broad Institute Genomics Platform"/>
            <person name="Russ C."/>
            <person name="Tyler B."/>
            <person name="van West P."/>
            <person name="Dieguez-Uribeondo J."/>
            <person name="Young S.K."/>
            <person name="Zeng Q."/>
            <person name="Gargeya S."/>
            <person name="Fitzgerald M."/>
            <person name="Abouelleil A."/>
            <person name="Alvarado L."/>
            <person name="Chapman S.B."/>
            <person name="Gainer-Dewar J."/>
            <person name="Goldberg J."/>
            <person name="Griggs A."/>
            <person name="Gujja S."/>
            <person name="Hansen M."/>
            <person name="Howarth C."/>
            <person name="Imamovic A."/>
            <person name="Ireland A."/>
            <person name="Larimer J."/>
            <person name="McCowan C."/>
            <person name="Murphy C."/>
            <person name="Pearson M."/>
            <person name="Poon T.W."/>
            <person name="Priest M."/>
            <person name="Roberts A."/>
            <person name="Saif S."/>
            <person name="Shea T."/>
            <person name="Sykes S."/>
            <person name="Wortman J."/>
            <person name="Nusbaum C."/>
            <person name="Birren B."/>
        </authorList>
    </citation>
    <scope>NUCLEOTIDE SEQUENCE [LARGE SCALE GENOMIC DNA]</scope>
    <source>
        <strain evidence="1">APO3</strain>
    </source>
</reference>
<gene>
    <name evidence="1" type="ORF">H257_17854</name>
</gene>
<dbReference type="RefSeq" id="XP_009845108.1">
    <property type="nucleotide sequence ID" value="XM_009846806.1"/>
</dbReference>
<proteinExistence type="predicted"/>
<name>W4FF80_APHAT</name>
<accession>W4FF80</accession>
<dbReference type="GeneID" id="20819850"/>
<dbReference type="OrthoDB" id="1099063at2759"/>
<dbReference type="EMBL" id="KI913237">
    <property type="protein sequence ID" value="ETV65393.1"/>
    <property type="molecule type" value="Genomic_DNA"/>
</dbReference>